<reference evidence="9 10" key="1">
    <citation type="journal article" date="2017" name="BMC Biol.">
        <title>Genomic innovations, transcriptional plasticity and gene loss underlying the evolution and divergence of two highly polyphagous and invasive Helicoverpa pest species.</title>
        <authorList>
            <person name="Pearce S.L."/>
            <person name="Clarke D.F."/>
            <person name="East P.D."/>
            <person name="Elfekih S."/>
            <person name="Gordon K.H."/>
            <person name="Jermiin L.S."/>
            <person name="McGaughran A."/>
            <person name="Oakeshott J.G."/>
            <person name="Papanikolaou A."/>
            <person name="Perera O.P."/>
            <person name="Rane R.V."/>
            <person name="Richards S."/>
            <person name="Tay W.T."/>
            <person name="Walsh T.K."/>
            <person name="Anderson A."/>
            <person name="Anderson C.J."/>
            <person name="Asgari S."/>
            <person name="Board P.G."/>
            <person name="Bretschneider A."/>
            <person name="Campbell P.M."/>
            <person name="Chertemps T."/>
            <person name="Christeller J.T."/>
            <person name="Coppin C.W."/>
            <person name="Downes S.J."/>
            <person name="Duan G."/>
            <person name="Farnsworth C.A."/>
            <person name="Good R.T."/>
            <person name="Han L.B."/>
            <person name="Han Y.C."/>
            <person name="Hatje K."/>
            <person name="Horne I."/>
            <person name="Huang Y.P."/>
            <person name="Hughes D.S."/>
            <person name="Jacquin-Joly E."/>
            <person name="James W."/>
            <person name="Jhangiani S."/>
            <person name="Kollmar M."/>
            <person name="Kuwar S.S."/>
            <person name="Li S."/>
            <person name="Liu N.Y."/>
            <person name="Maibeche M.T."/>
            <person name="Miller J.R."/>
            <person name="Montagne N."/>
            <person name="Perry T."/>
            <person name="Qu J."/>
            <person name="Song S.V."/>
            <person name="Sutton G.G."/>
            <person name="Vogel H."/>
            <person name="Walenz B.P."/>
            <person name="Xu W."/>
            <person name="Zhang H.J."/>
            <person name="Zou Z."/>
            <person name="Batterham P."/>
            <person name="Edwards O.R."/>
            <person name="Feyereisen R."/>
            <person name="Gibbs R.A."/>
            <person name="Heckel D.G."/>
            <person name="McGrath A."/>
            <person name="Robin C."/>
            <person name="Scherer S.E."/>
            <person name="Worley K.C."/>
            <person name="Wu Y.D."/>
        </authorList>
    </citation>
    <scope>NUCLEOTIDE SEQUENCE [LARGE SCALE GENOMIC DNA]</scope>
    <source>
        <strain evidence="9">Harm_GR_Male_#8</strain>
        <tissue evidence="9">Whole organism</tissue>
    </source>
</reference>
<evidence type="ECO:0000259" key="8">
    <source>
        <dbReference type="PROSITE" id="PS50157"/>
    </source>
</evidence>
<organism evidence="9 10">
    <name type="scientific">Helicoverpa armigera</name>
    <name type="common">Cotton bollworm</name>
    <name type="synonym">Heliothis armigera</name>
    <dbReference type="NCBI Taxonomy" id="29058"/>
    <lineage>
        <taxon>Eukaryota</taxon>
        <taxon>Metazoa</taxon>
        <taxon>Ecdysozoa</taxon>
        <taxon>Arthropoda</taxon>
        <taxon>Hexapoda</taxon>
        <taxon>Insecta</taxon>
        <taxon>Pterygota</taxon>
        <taxon>Neoptera</taxon>
        <taxon>Endopterygota</taxon>
        <taxon>Lepidoptera</taxon>
        <taxon>Glossata</taxon>
        <taxon>Ditrysia</taxon>
        <taxon>Noctuoidea</taxon>
        <taxon>Noctuidae</taxon>
        <taxon>Heliothinae</taxon>
        <taxon>Helicoverpa</taxon>
    </lineage>
</organism>
<evidence type="ECO:0000256" key="6">
    <source>
        <dbReference type="ARBA" id="ARBA00023242"/>
    </source>
</evidence>
<dbReference type="AlphaFoldDB" id="A0A2W1BKX1"/>
<dbReference type="EMBL" id="KZ150196">
    <property type="protein sequence ID" value="PZC72323.1"/>
    <property type="molecule type" value="Genomic_DNA"/>
</dbReference>
<evidence type="ECO:0000256" key="1">
    <source>
        <dbReference type="ARBA" id="ARBA00004123"/>
    </source>
</evidence>
<dbReference type="GO" id="GO:0008270">
    <property type="term" value="F:zinc ion binding"/>
    <property type="evidence" value="ECO:0007669"/>
    <property type="project" value="UniProtKB-KW"/>
</dbReference>
<accession>A0A2W1BKX1</accession>
<keyword evidence="2" id="KW-0479">Metal-binding</keyword>
<dbReference type="PROSITE" id="PS50157">
    <property type="entry name" value="ZINC_FINGER_C2H2_2"/>
    <property type="match status" value="5"/>
</dbReference>
<dbReference type="SUPFAM" id="SSF57667">
    <property type="entry name" value="beta-beta-alpha zinc fingers"/>
    <property type="match status" value="3"/>
</dbReference>
<comment type="subcellular location">
    <subcellularLocation>
        <location evidence="1">Nucleus</location>
    </subcellularLocation>
</comment>
<dbReference type="OrthoDB" id="427030at2759"/>
<dbReference type="InterPro" id="IPR036236">
    <property type="entry name" value="Znf_C2H2_sf"/>
</dbReference>
<evidence type="ECO:0000256" key="7">
    <source>
        <dbReference type="PROSITE-ProRule" id="PRU00042"/>
    </source>
</evidence>
<keyword evidence="5" id="KW-0862">Zinc</keyword>
<keyword evidence="6" id="KW-0539">Nucleus</keyword>
<protein>
    <recommendedName>
        <fullName evidence="8">C2H2-type domain-containing protein</fullName>
    </recommendedName>
</protein>
<proteinExistence type="predicted"/>
<feature type="domain" description="C2H2-type" evidence="8">
    <location>
        <begin position="122"/>
        <end position="150"/>
    </location>
</feature>
<keyword evidence="3" id="KW-0677">Repeat</keyword>
<feature type="domain" description="C2H2-type" evidence="8">
    <location>
        <begin position="181"/>
        <end position="209"/>
    </location>
</feature>
<dbReference type="GO" id="GO:0005634">
    <property type="term" value="C:nucleus"/>
    <property type="evidence" value="ECO:0007669"/>
    <property type="project" value="UniProtKB-SubCell"/>
</dbReference>
<dbReference type="InterPro" id="IPR050888">
    <property type="entry name" value="ZnF_C2H2-type_TF"/>
</dbReference>
<dbReference type="Proteomes" id="UP000249218">
    <property type="component" value="Unassembled WGS sequence"/>
</dbReference>
<evidence type="ECO:0000256" key="4">
    <source>
        <dbReference type="ARBA" id="ARBA00022771"/>
    </source>
</evidence>
<dbReference type="InterPro" id="IPR013087">
    <property type="entry name" value="Znf_C2H2_type"/>
</dbReference>
<sequence>MFHGEKGEFRCDICPKVYTSNQSLRRHARTRHSTDNQEQLTCNFCMKVIIGRENFESHIQFHHQELEVEIKKEFACETCGESFLEEPYLRQHVKTEHSFKTFYKYCKKSLLKQYKVDNHTIYNCEFCHSSFLTVYELKDHMRLNHDTEYSLSTCNVCFNKFFSKESMSAHKTVCIPPANVNKCSHCDKLFTDISSLEFHTRIFHPQAQIADSNISSTNIDDDSVSFKCEHCDRIYYSDRSLKHHIKLKHTTDEEVECQLCGKICSNKYYLASHIKIRYKVTNADGCKSKMILSELCTAEMSEEENDFSNFGALHDMLPESTTADIKLEPPEELNEIQIKLEPASP</sequence>
<dbReference type="PANTHER" id="PTHR24406">
    <property type="entry name" value="TRANSCRIPTIONAL REPRESSOR CTCFL-RELATED"/>
    <property type="match status" value="1"/>
</dbReference>
<feature type="domain" description="C2H2-type" evidence="8">
    <location>
        <begin position="9"/>
        <end position="37"/>
    </location>
</feature>
<keyword evidence="4 7" id="KW-0863">Zinc-finger</keyword>
<evidence type="ECO:0000256" key="3">
    <source>
        <dbReference type="ARBA" id="ARBA00022737"/>
    </source>
</evidence>
<dbReference type="Gene3D" id="3.30.160.60">
    <property type="entry name" value="Classic Zinc Finger"/>
    <property type="match status" value="4"/>
</dbReference>
<evidence type="ECO:0000313" key="10">
    <source>
        <dbReference type="Proteomes" id="UP000249218"/>
    </source>
</evidence>
<evidence type="ECO:0000256" key="2">
    <source>
        <dbReference type="ARBA" id="ARBA00022723"/>
    </source>
</evidence>
<evidence type="ECO:0000313" key="9">
    <source>
        <dbReference type="EMBL" id="PZC72323.1"/>
    </source>
</evidence>
<feature type="domain" description="C2H2-type" evidence="8">
    <location>
        <begin position="226"/>
        <end position="254"/>
    </location>
</feature>
<gene>
    <name evidence="9" type="primary">HaOG211301</name>
    <name evidence="9" type="ORF">B5X24_HaOG211301</name>
</gene>
<feature type="domain" description="C2H2-type" evidence="8">
    <location>
        <begin position="74"/>
        <end position="98"/>
    </location>
</feature>
<evidence type="ECO:0000256" key="5">
    <source>
        <dbReference type="ARBA" id="ARBA00022833"/>
    </source>
</evidence>
<dbReference type="Pfam" id="PF00096">
    <property type="entry name" value="zf-C2H2"/>
    <property type="match status" value="2"/>
</dbReference>
<name>A0A2W1BKX1_HELAM</name>
<dbReference type="SMART" id="SM00355">
    <property type="entry name" value="ZnF_C2H2"/>
    <property type="match status" value="7"/>
</dbReference>
<keyword evidence="10" id="KW-1185">Reference proteome</keyword>
<dbReference type="PROSITE" id="PS00028">
    <property type="entry name" value="ZINC_FINGER_C2H2_1"/>
    <property type="match status" value="5"/>
</dbReference>